<dbReference type="PANTHER" id="PTHR12111">
    <property type="entry name" value="SPLICING FACTOR YJU2"/>
    <property type="match status" value="1"/>
</dbReference>
<keyword evidence="7 8" id="KW-0539">Nucleus</keyword>
<keyword evidence="6" id="KW-0508">mRNA splicing</keyword>
<keyword evidence="2" id="KW-0507">mRNA processing</keyword>
<dbReference type="HAMAP" id="MF_03226">
    <property type="entry name" value="YJU2"/>
    <property type="match status" value="1"/>
</dbReference>
<evidence type="ECO:0000256" key="9">
    <source>
        <dbReference type="SAM" id="Coils"/>
    </source>
</evidence>
<feature type="binding site" evidence="8">
    <location>
        <position position="46"/>
    </location>
    <ligand>
        <name>Zn(2+)</name>
        <dbReference type="ChEBI" id="CHEBI:29105"/>
    </ligand>
</feature>
<comment type="function">
    <text evidence="8">Part of the spliceosome which catalyzes two sequential transesterification reactions, first the excision of the non-coding intron from pre-mRNA and then the ligation of the coding exons to form the mature mRNA. Plays a role in stabilizing the structure of the spliceosome catalytic core and docking of the branch helix into the active site, producing 5'-exon and lariat intron-3'-intermediates.</text>
</comment>
<feature type="binding site" evidence="8">
    <location>
        <position position="82"/>
    </location>
    <ligand>
        <name>Zn(2+)</name>
        <dbReference type="ChEBI" id="CHEBI:29105"/>
    </ligand>
</feature>
<organism evidence="11 12">
    <name type="scientific">Colletotrichum asianum</name>
    <dbReference type="NCBI Taxonomy" id="702518"/>
    <lineage>
        <taxon>Eukaryota</taxon>
        <taxon>Fungi</taxon>
        <taxon>Dikarya</taxon>
        <taxon>Ascomycota</taxon>
        <taxon>Pezizomycotina</taxon>
        <taxon>Sordariomycetes</taxon>
        <taxon>Hypocreomycetidae</taxon>
        <taxon>Glomerellales</taxon>
        <taxon>Glomerellaceae</taxon>
        <taxon>Colletotrichum</taxon>
        <taxon>Colletotrichum gloeosporioides species complex</taxon>
    </lineage>
</organism>
<dbReference type="AlphaFoldDB" id="A0A8H3WDG1"/>
<comment type="similarity">
    <text evidence="8">Belongs to the CWC16 family. YJU2 subfamily.</text>
</comment>
<dbReference type="GO" id="GO:0071006">
    <property type="term" value="C:U2-type catalytic step 1 spliceosome"/>
    <property type="evidence" value="ECO:0007669"/>
    <property type="project" value="UniProtKB-UniRule"/>
</dbReference>
<dbReference type="OrthoDB" id="674963at2759"/>
<comment type="subunit">
    <text evidence="8">Component of the spliceosome. Present in the activated B complex, the catalytically activated B* complex which catalyzes the branching, the catalytic step 1 C complex catalyzing the exon ligation, and the postcatalytic P complex containing the ligated exons (mRNA) and the excised lariat intron.</text>
</comment>
<comment type="caution">
    <text evidence="11">The sequence shown here is derived from an EMBL/GenBank/DDBJ whole genome shotgun (WGS) entry which is preliminary data.</text>
</comment>
<evidence type="ECO:0000256" key="1">
    <source>
        <dbReference type="ARBA" id="ARBA00004123"/>
    </source>
</evidence>
<dbReference type="InterPro" id="IPR043701">
    <property type="entry name" value="Yju2"/>
</dbReference>
<dbReference type="GO" id="GO:0046872">
    <property type="term" value="F:metal ion binding"/>
    <property type="evidence" value="ECO:0007669"/>
    <property type="project" value="UniProtKB-KW"/>
</dbReference>
<accession>A0A8H3WDG1</accession>
<feature type="binding site" evidence="8">
    <location>
        <position position="43"/>
    </location>
    <ligand>
        <name>Zn(2+)</name>
        <dbReference type="ChEBI" id="CHEBI:29105"/>
    </ligand>
</feature>
<evidence type="ECO:0000313" key="12">
    <source>
        <dbReference type="Proteomes" id="UP000434172"/>
    </source>
</evidence>
<keyword evidence="9" id="KW-0175">Coiled coil</keyword>
<proteinExistence type="inferred from homology"/>
<evidence type="ECO:0000256" key="3">
    <source>
        <dbReference type="ARBA" id="ARBA00022723"/>
    </source>
</evidence>
<reference evidence="11 12" key="1">
    <citation type="submission" date="2019-12" db="EMBL/GenBank/DDBJ databases">
        <title>A genome sequence resource for the geographically widespread anthracnose pathogen Colletotrichum asianum.</title>
        <authorList>
            <person name="Meng Y."/>
        </authorList>
    </citation>
    <scope>NUCLEOTIDE SEQUENCE [LARGE SCALE GENOMIC DNA]</scope>
    <source>
        <strain evidence="11 12">ICMP 18580</strain>
    </source>
</reference>
<dbReference type="InterPro" id="IPR007590">
    <property type="entry name" value="Saf4/Yju2"/>
</dbReference>
<evidence type="ECO:0000256" key="10">
    <source>
        <dbReference type="SAM" id="MobiDB-lite"/>
    </source>
</evidence>
<keyword evidence="4 8" id="KW-0747">Spliceosome</keyword>
<comment type="subcellular location">
    <subcellularLocation>
        <location evidence="1 8">Nucleus</location>
    </subcellularLocation>
</comment>
<sequence>MSERKVLSKYYPPDFDPRQLQRTRGAKPNVQTVRLMAPFFMQCTTCGEFIYRGRKFNARKTTPNEKYLGIQIFRFFIRCTRCSSEITFRTDPKAGDHICEAGAKRNTEPWRTNIERDETIEARLDRLEQEEKGQGQHNQDSDAMRELEEKMNAAETQIAVADALDEIRFRNARRERLGRAVIEPSAITAENMEEKEDTEAAKRAFSFHAKRNVADMLDHCGSTEMSGTQSATAAFPSRRPTKRSKPLAALQKGGVAKPQLVDYNSDSD</sequence>
<keyword evidence="12" id="KW-1185">Reference proteome</keyword>
<feature type="coiled-coil region" evidence="9">
    <location>
        <begin position="137"/>
        <end position="164"/>
    </location>
</feature>
<gene>
    <name evidence="11" type="ORF">GQ607_007887</name>
</gene>
<evidence type="ECO:0000256" key="4">
    <source>
        <dbReference type="ARBA" id="ARBA00022728"/>
    </source>
</evidence>
<evidence type="ECO:0000256" key="8">
    <source>
        <dbReference type="HAMAP-Rule" id="MF_03226"/>
    </source>
</evidence>
<evidence type="ECO:0000256" key="7">
    <source>
        <dbReference type="ARBA" id="ARBA00023242"/>
    </source>
</evidence>
<keyword evidence="3 8" id="KW-0479">Metal-binding</keyword>
<dbReference type="PANTHER" id="PTHR12111:SF1">
    <property type="entry name" value="SPLICING FACTOR YJU2"/>
    <property type="match status" value="1"/>
</dbReference>
<feature type="compositionally biased region" description="Polar residues" evidence="10">
    <location>
        <begin position="223"/>
        <end position="232"/>
    </location>
</feature>
<dbReference type="Pfam" id="PF04502">
    <property type="entry name" value="Saf4_Yju2"/>
    <property type="match status" value="1"/>
</dbReference>
<evidence type="ECO:0000256" key="6">
    <source>
        <dbReference type="ARBA" id="ARBA00023187"/>
    </source>
</evidence>
<evidence type="ECO:0000256" key="5">
    <source>
        <dbReference type="ARBA" id="ARBA00022833"/>
    </source>
</evidence>
<protein>
    <recommendedName>
        <fullName evidence="8">Splicing factor YJU2</fullName>
    </recommendedName>
</protein>
<dbReference type="Proteomes" id="UP000434172">
    <property type="component" value="Unassembled WGS sequence"/>
</dbReference>
<dbReference type="EMBL" id="WOWK01000040">
    <property type="protein sequence ID" value="KAF0324994.1"/>
    <property type="molecule type" value="Genomic_DNA"/>
</dbReference>
<dbReference type="GO" id="GO:0000349">
    <property type="term" value="P:generation of catalytic spliceosome for first transesterification step"/>
    <property type="evidence" value="ECO:0007669"/>
    <property type="project" value="UniProtKB-UniRule"/>
</dbReference>
<evidence type="ECO:0000313" key="11">
    <source>
        <dbReference type="EMBL" id="KAF0324994.1"/>
    </source>
</evidence>
<name>A0A8H3WDG1_9PEZI</name>
<feature type="region of interest" description="Disordered" evidence="10">
    <location>
        <begin position="222"/>
        <end position="268"/>
    </location>
</feature>
<evidence type="ECO:0000256" key="2">
    <source>
        <dbReference type="ARBA" id="ARBA00022664"/>
    </source>
</evidence>
<feature type="binding site" evidence="8">
    <location>
        <position position="79"/>
    </location>
    <ligand>
        <name>Zn(2+)</name>
        <dbReference type="ChEBI" id="CHEBI:29105"/>
    </ligand>
</feature>
<keyword evidence="5 8" id="KW-0862">Zinc</keyword>